<keyword evidence="1" id="KW-0378">Hydrolase</keyword>
<dbReference type="PANTHER" id="PTHR21340:SF0">
    <property type="entry name" value="BIS(5'-NUCLEOSYL)-TETRAPHOSPHATASE [ASYMMETRICAL]"/>
    <property type="match status" value="1"/>
</dbReference>
<keyword evidence="4" id="KW-1185">Reference proteome</keyword>
<dbReference type="SUPFAM" id="SSF53254">
    <property type="entry name" value="Phosphoglycerate mutase-like"/>
    <property type="match status" value="1"/>
</dbReference>
<dbReference type="InterPro" id="IPR020084">
    <property type="entry name" value="NUDIX_hydrolase_CS"/>
</dbReference>
<dbReference type="PROSITE" id="PS51462">
    <property type="entry name" value="NUDIX"/>
    <property type="match status" value="1"/>
</dbReference>
<dbReference type="RefSeq" id="WP_378210720.1">
    <property type="nucleotide sequence ID" value="NZ_JBHLZP010000425.1"/>
</dbReference>
<dbReference type="InterPro" id="IPR000086">
    <property type="entry name" value="NUDIX_hydrolase_dom"/>
</dbReference>
<dbReference type="EMBL" id="JBHLZP010000425">
    <property type="protein sequence ID" value="MFB9837800.1"/>
    <property type="molecule type" value="Genomic_DNA"/>
</dbReference>
<name>A0ABV5YRZ0_9ACTN</name>
<dbReference type="Pfam" id="PF00293">
    <property type="entry name" value="NUDIX"/>
    <property type="match status" value="1"/>
</dbReference>
<dbReference type="CDD" id="cd03673">
    <property type="entry name" value="NUDIX_Ap6A_hydrolase"/>
    <property type="match status" value="1"/>
</dbReference>
<dbReference type="PANTHER" id="PTHR21340">
    <property type="entry name" value="DIADENOSINE 5,5-P1,P4-TETRAPHOSPHATE PYROPHOSPHOHYDROLASE MUTT"/>
    <property type="match status" value="1"/>
</dbReference>
<dbReference type="Pfam" id="PF00300">
    <property type="entry name" value="His_Phos_1"/>
    <property type="match status" value="1"/>
</dbReference>
<sequence length="297" mass="32861">MGDGPDPIRAAGAVLWRRGDNGPEVALVHRPKYDDWSFPKGKAKDGEHVLRTAVREVWEESGVWPILGRRLSAREYEKERRPKRVDYWAATGNGGDFRPNDEIDRLEWLPVPEAERRLSYEHDADLLREFATGPNRTTPYIVLRHTSAGDKRAWDGDDVLRPLDARGRAEAAALAETLAGYGPARVFSSATARCMETVLPYAARMSSDIRTDWAFSMGTPMAASKEAGGRFTQLIGDGIAALVCTHGELVTEMIERACETLGATAPQDPRLPKGGFWVLHVADGTLVSAERHRLQAM</sequence>
<dbReference type="InterPro" id="IPR051325">
    <property type="entry name" value="Nudix_hydrolase_domain"/>
</dbReference>
<proteinExistence type="predicted"/>
<dbReference type="Proteomes" id="UP001589627">
    <property type="component" value="Unassembled WGS sequence"/>
</dbReference>
<accession>A0ABV5YRZ0</accession>
<comment type="caution">
    <text evidence="3">The sequence shown here is derived from an EMBL/GenBank/DDBJ whole genome shotgun (WGS) entry which is preliminary data.</text>
</comment>
<reference evidence="3 4" key="1">
    <citation type="submission" date="2024-09" db="EMBL/GenBank/DDBJ databases">
        <authorList>
            <person name="Sun Q."/>
            <person name="Mori K."/>
        </authorList>
    </citation>
    <scope>NUCLEOTIDE SEQUENCE [LARGE SCALE GENOMIC DNA]</scope>
    <source>
        <strain evidence="3 4">TBRC 0563</strain>
    </source>
</reference>
<evidence type="ECO:0000259" key="2">
    <source>
        <dbReference type="PROSITE" id="PS51462"/>
    </source>
</evidence>
<dbReference type="Gene3D" id="3.40.50.1240">
    <property type="entry name" value="Phosphoglycerate mutase-like"/>
    <property type="match status" value="1"/>
</dbReference>
<dbReference type="InterPro" id="IPR013078">
    <property type="entry name" value="His_Pase_superF_clade-1"/>
</dbReference>
<evidence type="ECO:0000256" key="1">
    <source>
        <dbReference type="ARBA" id="ARBA00022801"/>
    </source>
</evidence>
<dbReference type="Gene3D" id="3.90.79.10">
    <property type="entry name" value="Nucleoside Triphosphate Pyrophosphohydrolase"/>
    <property type="match status" value="1"/>
</dbReference>
<gene>
    <name evidence="3" type="ORF">ACFFNX_37125</name>
</gene>
<dbReference type="SMART" id="SM00855">
    <property type="entry name" value="PGAM"/>
    <property type="match status" value="1"/>
</dbReference>
<dbReference type="PROSITE" id="PS00893">
    <property type="entry name" value="NUDIX_BOX"/>
    <property type="match status" value="1"/>
</dbReference>
<evidence type="ECO:0000313" key="3">
    <source>
        <dbReference type="EMBL" id="MFB9837800.1"/>
    </source>
</evidence>
<evidence type="ECO:0000313" key="4">
    <source>
        <dbReference type="Proteomes" id="UP001589627"/>
    </source>
</evidence>
<feature type="domain" description="Nudix hydrolase" evidence="2">
    <location>
        <begin position="6"/>
        <end position="131"/>
    </location>
</feature>
<organism evidence="3 4">
    <name type="scientific">Actinoallomurus acaciae</name>
    <dbReference type="NCBI Taxonomy" id="502577"/>
    <lineage>
        <taxon>Bacteria</taxon>
        <taxon>Bacillati</taxon>
        <taxon>Actinomycetota</taxon>
        <taxon>Actinomycetes</taxon>
        <taxon>Streptosporangiales</taxon>
        <taxon>Thermomonosporaceae</taxon>
        <taxon>Actinoallomurus</taxon>
    </lineage>
</organism>
<dbReference type="InterPro" id="IPR029033">
    <property type="entry name" value="His_PPase_superfam"/>
</dbReference>
<protein>
    <submittedName>
        <fullName evidence="3">NUDIX domain-containing protein</fullName>
    </submittedName>
</protein>
<dbReference type="SUPFAM" id="SSF55811">
    <property type="entry name" value="Nudix"/>
    <property type="match status" value="1"/>
</dbReference>
<dbReference type="InterPro" id="IPR015797">
    <property type="entry name" value="NUDIX_hydrolase-like_dom_sf"/>
</dbReference>